<organism evidence="1 2">
    <name type="scientific">Flavobacterium frigidarium</name>
    <dbReference type="NCBI Taxonomy" id="99286"/>
    <lineage>
        <taxon>Bacteria</taxon>
        <taxon>Pseudomonadati</taxon>
        <taxon>Bacteroidota</taxon>
        <taxon>Flavobacteriia</taxon>
        <taxon>Flavobacteriales</taxon>
        <taxon>Flavobacteriaceae</taxon>
        <taxon>Flavobacterium</taxon>
    </lineage>
</organism>
<sequence length="129" mass="14531">MKNTRNTIAKAAIFELIKNSKVALSHAEIQELNQEACDRVTIYRILDRLTAEDVIHKIVTPSGTVKYAACHHADHEEQHHVHNHVHFNCEVCQLVTCLENVEPTFKLPANYKVNQVNFTVSGICPSCAL</sequence>
<dbReference type="RefSeq" id="WP_026707407.1">
    <property type="nucleotide sequence ID" value="NZ_JASMRN010000006.1"/>
</dbReference>
<accession>A0ABV4KCS4</accession>
<dbReference type="InterPro" id="IPR036390">
    <property type="entry name" value="WH_DNA-bd_sf"/>
</dbReference>
<dbReference type="Gene3D" id="1.10.10.10">
    <property type="entry name" value="Winged helix-like DNA-binding domain superfamily/Winged helix DNA-binding domain"/>
    <property type="match status" value="1"/>
</dbReference>
<gene>
    <name evidence="1" type="ORF">QO192_09055</name>
</gene>
<dbReference type="SUPFAM" id="SSF46785">
    <property type="entry name" value="Winged helix' DNA-binding domain"/>
    <property type="match status" value="1"/>
</dbReference>
<dbReference type="EMBL" id="JASMRN010000006">
    <property type="protein sequence ID" value="MEZ7515426.1"/>
    <property type="molecule type" value="Genomic_DNA"/>
</dbReference>
<dbReference type="InterPro" id="IPR036388">
    <property type="entry name" value="WH-like_DNA-bd_sf"/>
</dbReference>
<reference evidence="1 2" key="1">
    <citation type="submission" date="2023-05" db="EMBL/GenBank/DDBJ databases">
        <title>Adaptations of aquatic viruses from atmosphere-close ecosystems of the Central Arctic Ocean.</title>
        <authorList>
            <person name="Rahlff J."/>
            <person name="Holmfeldt K."/>
        </authorList>
    </citation>
    <scope>NUCLEOTIDE SEQUENCE [LARGE SCALE GENOMIC DNA]</scope>
    <source>
        <strain evidence="1 2">Arc14</strain>
    </source>
</reference>
<proteinExistence type="predicted"/>
<name>A0ABV4KCS4_9FLAO</name>
<keyword evidence="2" id="KW-1185">Reference proteome</keyword>
<dbReference type="Proteomes" id="UP001568894">
    <property type="component" value="Unassembled WGS sequence"/>
</dbReference>
<evidence type="ECO:0000313" key="2">
    <source>
        <dbReference type="Proteomes" id="UP001568894"/>
    </source>
</evidence>
<evidence type="ECO:0000313" key="1">
    <source>
        <dbReference type="EMBL" id="MEZ7515426.1"/>
    </source>
</evidence>
<comment type="caution">
    <text evidence="1">The sequence shown here is derived from an EMBL/GenBank/DDBJ whole genome shotgun (WGS) entry which is preliminary data.</text>
</comment>
<protein>
    <submittedName>
        <fullName evidence="1">Fur family transcriptional regulator</fullName>
    </submittedName>
</protein>